<proteinExistence type="predicted"/>
<evidence type="ECO:0000313" key="3">
    <source>
        <dbReference type="Proteomes" id="UP000184782"/>
    </source>
</evidence>
<keyword evidence="1" id="KW-0812">Transmembrane</keyword>
<dbReference type="EMBL" id="FSRQ01000001">
    <property type="protein sequence ID" value="SIN83635.1"/>
    <property type="molecule type" value="Genomic_DNA"/>
</dbReference>
<name>A0A1N6EKX9_9FLAO</name>
<accession>A0A1N6EKX9</accession>
<protein>
    <submittedName>
        <fullName evidence="2">Uncharacterized protein</fullName>
    </submittedName>
</protein>
<reference evidence="3" key="1">
    <citation type="submission" date="2016-12" db="EMBL/GenBank/DDBJ databases">
        <authorList>
            <person name="Varghese N."/>
            <person name="Submissions S."/>
        </authorList>
    </citation>
    <scope>NUCLEOTIDE SEQUENCE [LARGE SCALE GENOMIC DNA]</scope>
    <source>
        <strain evidence="3">DSM 16779</strain>
    </source>
</reference>
<sequence>MKSKIRKIGDWKLLKSTREKHNLEIITINIAVILGVFVAAAILQVN</sequence>
<keyword evidence="3" id="KW-1185">Reference proteome</keyword>
<organism evidence="2 3">
    <name type="scientific">Chryseobacterium scophthalmum</name>
    <dbReference type="NCBI Taxonomy" id="59733"/>
    <lineage>
        <taxon>Bacteria</taxon>
        <taxon>Pseudomonadati</taxon>
        <taxon>Bacteroidota</taxon>
        <taxon>Flavobacteriia</taxon>
        <taxon>Flavobacteriales</taxon>
        <taxon>Weeksellaceae</taxon>
        <taxon>Chryseobacterium group</taxon>
        <taxon>Chryseobacterium</taxon>
    </lineage>
</organism>
<evidence type="ECO:0000313" key="2">
    <source>
        <dbReference type="EMBL" id="SIN83635.1"/>
    </source>
</evidence>
<evidence type="ECO:0000256" key="1">
    <source>
        <dbReference type="SAM" id="Phobius"/>
    </source>
</evidence>
<dbReference type="STRING" id="59733.SAMN05421769_0478"/>
<keyword evidence="1" id="KW-1133">Transmembrane helix</keyword>
<feature type="transmembrane region" description="Helical" evidence="1">
    <location>
        <begin position="21"/>
        <end position="43"/>
    </location>
</feature>
<keyword evidence="1" id="KW-0472">Membrane</keyword>
<gene>
    <name evidence="2" type="ORF">SAMN05421769_0478</name>
</gene>
<dbReference type="AlphaFoldDB" id="A0A1N6EKX9"/>
<dbReference type="RefSeq" id="WP_167494288.1">
    <property type="nucleotide sequence ID" value="NZ_CP142423.1"/>
</dbReference>
<dbReference type="Proteomes" id="UP000184782">
    <property type="component" value="Unassembled WGS sequence"/>
</dbReference>